<dbReference type="InterPro" id="IPR006700">
    <property type="entry name" value="RsmE"/>
</dbReference>
<dbReference type="InterPro" id="IPR029026">
    <property type="entry name" value="tRNA_m1G_MTases_N"/>
</dbReference>
<dbReference type="GO" id="GO:0070475">
    <property type="term" value="P:rRNA base methylation"/>
    <property type="evidence" value="ECO:0007669"/>
    <property type="project" value="TreeGrafter"/>
</dbReference>
<accession>A0A645JC17</accession>
<comment type="function">
    <text evidence="9">Specifically methylates the N3 position of the uracil ring of uridine 1498 (m3U1498) in 16S rRNA. Acts on the fully assembled 30S ribosomal subunit.</text>
</comment>
<dbReference type="PANTHER" id="PTHR30027">
    <property type="entry name" value="RIBOSOMAL RNA SMALL SUBUNIT METHYLTRANSFERASE E"/>
    <property type="match status" value="1"/>
</dbReference>
<dbReference type="Gene3D" id="3.40.1280.10">
    <property type="match status" value="1"/>
</dbReference>
<evidence type="ECO:0000256" key="10">
    <source>
        <dbReference type="ARBA" id="ARBA00047944"/>
    </source>
</evidence>
<dbReference type="AlphaFoldDB" id="A0A645JC17"/>
<organism evidence="12">
    <name type="scientific">bioreactor metagenome</name>
    <dbReference type="NCBI Taxonomy" id="1076179"/>
    <lineage>
        <taxon>unclassified sequences</taxon>
        <taxon>metagenomes</taxon>
        <taxon>ecological metagenomes</taxon>
    </lineage>
</organism>
<protein>
    <recommendedName>
        <fullName evidence="3">16S rRNA (uracil(1498)-N(3))-methyltransferase</fullName>
        <ecNumber evidence="3">2.1.1.193</ecNumber>
    </recommendedName>
</protein>
<sequence>MVREIQSREPKTRVTLYQGLSKGERMDIVMQKCTELGITRIVPCLFSRCVAQWEGGEKKLARYSRIAREAAVQSGRSLVPEVSDCLSFSGLKEALKAHEQVLIPWEAGGLPLREAYQGAKDIALVIGPEGGMTEGEVEALSGQHITLGPRILRTETAGMAALTMILTLSGDME</sequence>
<evidence type="ECO:0000256" key="8">
    <source>
        <dbReference type="ARBA" id="ARBA00022691"/>
    </source>
</evidence>
<evidence type="ECO:0000256" key="5">
    <source>
        <dbReference type="ARBA" id="ARBA00022552"/>
    </source>
</evidence>
<evidence type="ECO:0000313" key="12">
    <source>
        <dbReference type="EMBL" id="MPN57083.1"/>
    </source>
</evidence>
<gene>
    <name evidence="12" type="primary">rsmE_32</name>
    <name evidence="12" type="ORF">SDC9_204777</name>
</gene>
<proteinExistence type="inferred from homology"/>
<dbReference type="PANTHER" id="PTHR30027:SF3">
    <property type="entry name" value="16S RRNA (URACIL(1498)-N(3))-METHYLTRANSFERASE"/>
    <property type="match status" value="1"/>
</dbReference>
<dbReference type="NCBIfam" id="TIGR00046">
    <property type="entry name" value="RsmE family RNA methyltransferase"/>
    <property type="match status" value="1"/>
</dbReference>
<evidence type="ECO:0000256" key="6">
    <source>
        <dbReference type="ARBA" id="ARBA00022603"/>
    </source>
</evidence>
<reference evidence="12" key="1">
    <citation type="submission" date="2019-08" db="EMBL/GenBank/DDBJ databases">
        <authorList>
            <person name="Kucharzyk K."/>
            <person name="Murdoch R.W."/>
            <person name="Higgins S."/>
            <person name="Loffler F."/>
        </authorList>
    </citation>
    <scope>NUCLEOTIDE SEQUENCE</scope>
</reference>
<keyword evidence="6 12" id="KW-0489">Methyltransferase</keyword>
<keyword evidence="8" id="KW-0949">S-adenosyl-L-methionine</keyword>
<dbReference type="GO" id="GO:0005737">
    <property type="term" value="C:cytoplasm"/>
    <property type="evidence" value="ECO:0007669"/>
    <property type="project" value="UniProtKB-SubCell"/>
</dbReference>
<comment type="subcellular location">
    <subcellularLocation>
        <location evidence="1">Cytoplasm</location>
    </subcellularLocation>
</comment>
<keyword evidence="7 12" id="KW-0808">Transferase</keyword>
<evidence type="ECO:0000256" key="3">
    <source>
        <dbReference type="ARBA" id="ARBA00012328"/>
    </source>
</evidence>
<evidence type="ECO:0000256" key="7">
    <source>
        <dbReference type="ARBA" id="ARBA00022679"/>
    </source>
</evidence>
<dbReference type="SUPFAM" id="SSF75217">
    <property type="entry name" value="alpha/beta knot"/>
    <property type="match status" value="1"/>
</dbReference>
<evidence type="ECO:0000259" key="11">
    <source>
        <dbReference type="Pfam" id="PF04452"/>
    </source>
</evidence>
<name>A0A645JC17_9ZZZZ</name>
<dbReference type="InterPro" id="IPR046886">
    <property type="entry name" value="RsmE_MTase_dom"/>
</dbReference>
<comment type="similarity">
    <text evidence="2">Belongs to the RNA methyltransferase RsmE family.</text>
</comment>
<feature type="domain" description="Ribosomal RNA small subunit methyltransferase E methyltransferase" evidence="11">
    <location>
        <begin position="9"/>
        <end position="165"/>
    </location>
</feature>
<evidence type="ECO:0000256" key="2">
    <source>
        <dbReference type="ARBA" id="ARBA00005528"/>
    </source>
</evidence>
<dbReference type="CDD" id="cd18084">
    <property type="entry name" value="RsmE-like"/>
    <property type="match status" value="1"/>
</dbReference>
<comment type="caution">
    <text evidence="12">The sequence shown here is derived from an EMBL/GenBank/DDBJ whole genome shotgun (WGS) entry which is preliminary data.</text>
</comment>
<comment type="catalytic activity">
    <reaction evidence="10">
        <text>uridine(1498) in 16S rRNA + S-adenosyl-L-methionine = N(3)-methyluridine(1498) in 16S rRNA + S-adenosyl-L-homocysteine + H(+)</text>
        <dbReference type="Rhea" id="RHEA:42920"/>
        <dbReference type="Rhea" id="RHEA-COMP:10283"/>
        <dbReference type="Rhea" id="RHEA-COMP:10284"/>
        <dbReference type="ChEBI" id="CHEBI:15378"/>
        <dbReference type="ChEBI" id="CHEBI:57856"/>
        <dbReference type="ChEBI" id="CHEBI:59789"/>
        <dbReference type="ChEBI" id="CHEBI:65315"/>
        <dbReference type="ChEBI" id="CHEBI:74502"/>
        <dbReference type="EC" id="2.1.1.193"/>
    </reaction>
</comment>
<dbReference type="EMBL" id="VSSQ01128195">
    <property type="protein sequence ID" value="MPN57083.1"/>
    <property type="molecule type" value="Genomic_DNA"/>
</dbReference>
<dbReference type="InterPro" id="IPR029028">
    <property type="entry name" value="Alpha/beta_knot_MTases"/>
</dbReference>
<evidence type="ECO:0000256" key="4">
    <source>
        <dbReference type="ARBA" id="ARBA00022490"/>
    </source>
</evidence>
<keyword evidence="5" id="KW-0698">rRNA processing</keyword>
<dbReference type="GO" id="GO:0070042">
    <property type="term" value="F:rRNA (uridine-N3-)-methyltransferase activity"/>
    <property type="evidence" value="ECO:0007669"/>
    <property type="project" value="TreeGrafter"/>
</dbReference>
<dbReference type="EC" id="2.1.1.193" evidence="3"/>
<evidence type="ECO:0000256" key="9">
    <source>
        <dbReference type="ARBA" id="ARBA00025699"/>
    </source>
</evidence>
<evidence type="ECO:0000256" key="1">
    <source>
        <dbReference type="ARBA" id="ARBA00004496"/>
    </source>
</evidence>
<keyword evidence="4" id="KW-0963">Cytoplasm</keyword>
<dbReference type="Pfam" id="PF04452">
    <property type="entry name" value="Methyltrans_RNA"/>
    <property type="match status" value="1"/>
</dbReference>